<feature type="transmembrane region" description="Helical" evidence="4">
    <location>
        <begin position="396"/>
        <end position="416"/>
    </location>
</feature>
<feature type="transmembrane region" description="Helical" evidence="4">
    <location>
        <begin position="86"/>
        <end position="102"/>
    </location>
</feature>
<keyword evidence="2 4" id="KW-1133">Transmembrane helix</keyword>
<feature type="transmembrane region" description="Helical" evidence="4">
    <location>
        <begin position="61"/>
        <end position="79"/>
    </location>
</feature>
<dbReference type="RefSeq" id="WP_130039857.1">
    <property type="nucleotide sequence ID" value="NZ_JACCEV010000004.1"/>
</dbReference>
<dbReference type="CDD" id="cd17355">
    <property type="entry name" value="MFS_YcxA_like"/>
    <property type="match status" value="1"/>
</dbReference>
<feature type="transmembrane region" description="Helical" evidence="4">
    <location>
        <begin position="275"/>
        <end position="293"/>
    </location>
</feature>
<dbReference type="Pfam" id="PF07690">
    <property type="entry name" value="MFS_1"/>
    <property type="match status" value="1"/>
</dbReference>
<dbReference type="Gene3D" id="1.20.1250.20">
    <property type="entry name" value="MFS general substrate transporter like domains"/>
    <property type="match status" value="1"/>
</dbReference>
<feature type="transmembrane region" description="Helical" evidence="4">
    <location>
        <begin position="243"/>
        <end position="263"/>
    </location>
</feature>
<evidence type="ECO:0000256" key="1">
    <source>
        <dbReference type="ARBA" id="ARBA00022692"/>
    </source>
</evidence>
<feature type="transmembrane region" description="Helical" evidence="4">
    <location>
        <begin position="329"/>
        <end position="351"/>
    </location>
</feature>
<name>A0A853H172_9BURK</name>
<dbReference type="OrthoDB" id="146345at2"/>
<feature type="transmembrane region" description="Helical" evidence="4">
    <location>
        <begin position="108"/>
        <end position="134"/>
    </location>
</feature>
<dbReference type="PANTHER" id="PTHR11360:SF284">
    <property type="entry name" value="EG:103B4.3 PROTEIN-RELATED"/>
    <property type="match status" value="1"/>
</dbReference>
<keyword evidence="3 4" id="KW-0472">Membrane</keyword>
<feature type="transmembrane region" description="Helical" evidence="4">
    <location>
        <begin position="305"/>
        <end position="323"/>
    </location>
</feature>
<dbReference type="Proteomes" id="UP000554144">
    <property type="component" value="Unassembled WGS sequence"/>
</dbReference>
<keyword evidence="7" id="KW-1185">Reference proteome</keyword>
<dbReference type="InterPro" id="IPR020846">
    <property type="entry name" value="MFS_dom"/>
</dbReference>
<dbReference type="PANTHER" id="PTHR11360">
    <property type="entry name" value="MONOCARBOXYLATE TRANSPORTER"/>
    <property type="match status" value="1"/>
</dbReference>
<dbReference type="SUPFAM" id="SSF103473">
    <property type="entry name" value="MFS general substrate transporter"/>
    <property type="match status" value="1"/>
</dbReference>
<dbReference type="InterPro" id="IPR050327">
    <property type="entry name" value="Proton-linked_MCT"/>
</dbReference>
<feature type="domain" description="Major facilitator superfamily (MFS) profile" evidence="5">
    <location>
        <begin position="18"/>
        <end position="417"/>
    </location>
</feature>
<organism evidence="6 7">
    <name type="scientific">Pollutimonas harenae</name>
    <dbReference type="NCBI Taxonomy" id="657015"/>
    <lineage>
        <taxon>Bacteria</taxon>
        <taxon>Pseudomonadati</taxon>
        <taxon>Pseudomonadota</taxon>
        <taxon>Betaproteobacteria</taxon>
        <taxon>Burkholderiales</taxon>
        <taxon>Alcaligenaceae</taxon>
        <taxon>Pollutimonas</taxon>
    </lineage>
</organism>
<sequence length="422" mass="44745">MKNAAEGLSGKPSSTLMAGLALALAFLFNVLGRGIGDTYMVFLLPLNAEFGWNRSELSSVYSIYMLSTGLSAPFVGMLFDRWGPRVVYATGLTCLGIAYVLAGNLTQLWQFQLCVGIAGGIGVSALGMVPAAGLISRWYRGNTGTALGIAYSGVGCGTLLIVPLAQYLNESMGWRSAYHILGVGLLVLLPIILFLPWRTLRAGIRPDAVPDRSTSTLREPGKPQVSPLRTALKTRAFWELAQVFGFTGLAMYVILVQTVAFLIEMGFAPLQAAGAFGIAGMLSVIGVSASGALADRIGYRRTVTASFVSTFIGLLFLLAMTYQSSAWLLFGYIAMFGIAQGARGPIVSSLCAKIFPGRGLGTIYGTIYACMSIGAALGSLVSGVLHDITGGYQASFYFSMISLLLAIAPFWTSATLKRFGRS</sequence>
<feature type="transmembrane region" description="Helical" evidence="4">
    <location>
        <begin position="146"/>
        <end position="165"/>
    </location>
</feature>
<dbReference type="AlphaFoldDB" id="A0A853H172"/>
<dbReference type="EMBL" id="JACCEV010000004">
    <property type="protein sequence ID" value="NYT86716.1"/>
    <property type="molecule type" value="Genomic_DNA"/>
</dbReference>
<evidence type="ECO:0000256" key="3">
    <source>
        <dbReference type="ARBA" id="ARBA00023136"/>
    </source>
</evidence>
<keyword evidence="1 4" id="KW-0812">Transmembrane</keyword>
<feature type="transmembrane region" description="Helical" evidence="4">
    <location>
        <begin position="177"/>
        <end position="195"/>
    </location>
</feature>
<feature type="transmembrane region" description="Helical" evidence="4">
    <location>
        <begin position="363"/>
        <end position="384"/>
    </location>
</feature>
<comment type="caution">
    <text evidence="6">The sequence shown here is derived from an EMBL/GenBank/DDBJ whole genome shotgun (WGS) entry which is preliminary data.</text>
</comment>
<dbReference type="InterPro" id="IPR011701">
    <property type="entry name" value="MFS"/>
</dbReference>
<evidence type="ECO:0000313" key="7">
    <source>
        <dbReference type="Proteomes" id="UP000554144"/>
    </source>
</evidence>
<protein>
    <submittedName>
        <fullName evidence="6">MFS transporter</fullName>
    </submittedName>
</protein>
<evidence type="ECO:0000256" key="2">
    <source>
        <dbReference type="ARBA" id="ARBA00022989"/>
    </source>
</evidence>
<accession>A0A853H172</accession>
<dbReference type="InterPro" id="IPR036259">
    <property type="entry name" value="MFS_trans_sf"/>
</dbReference>
<dbReference type="GO" id="GO:0022857">
    <property type="term" value="F:transmembrane transporter activity"/>
    <property type="evidence" value="ECO:0007669"/>
    <property type="project" value="InterPro"/>
</dbReference>
<gene>
    <name evidence="6" type="ORF">H0A62_13980</name>
</gene>
<reference evidence="6 7" key="1">
    <citation type="submission" date="2020-07" db="EMBL/GenBank/DDBJ databases">
        <title>Taxonomic revisions and descriptions of new bacterial species based on genomic comparisons in the high-G+C-content subgroup of the family Alcaligenaceae.</title>
        <authorList>
            <person name="Szabo A."/>
            <person name="Felfoldi T."/>
        </authorList>
    </citation>
    <scope>NUCLEOTIDE SEQUENCE [LARGE SCALE GENOMIC DNA]</scope>
    <source>
        <strain evidence="6 7">DSM 25667</strain>
    </source>
</reference>
<evidence type="ECO:0000259" key="5">
    <source>
        <dbReference type="PROSITE" id="PS50850"/>
    </source>
</evidence>
<evidence type="ECO:0000313" key="6">
    <source>
        <dbReference type="EMBL" id="NYT86716.1"/>
    </source>
</evidence>
<dbReference type="PROSITE" id="PS50850">
    <property type="entry name" value="MFS"/>
    <property type="match status" value="1"/>
</dbReference>
<proteinExistence type="predicted"/>
<evidence type="ECO:0000256" key="4">
    <source>
        <dbReference type="SAM" id="Phobius"/>
    </source>
</evidence>